<name>A0A178J8L1_9VIBR</name>
<dbReference type="GeneID" id="78078446"/>
<feature type="active site" description="Nucleophile" evidence="6">
    <location>
        <position position="9"/>
    </location>
</feature>
<dbReference type="Proteomes" id="UP000501443">
    <property type="component" value="Chromosome 2"/>
</dbReference>
<dbReference type="Proteomes" id="UP000094761">
    <property type="component" value="Unassembled WGS sequence"/>
</dbReference>
<keyword evidence="3" id="KW-0378">Hydrolase</keyword>
<evidence type="ECO:0000256" key="4">
    <source>
        <dbReference type="ARBA" id="ARBA00022912"/>
    </source>
</evidence>
<evidence type="ECO:0000256" key="1">
    <source>
        <dbReference type="ARBA" id="ARBA00011063"/>
    </source>
</evidence>
<dbReference type="PRINTS" id="PR00719">
    <property type="entry name" value="LMWPTPASE"/>
</dbReference>
<dbReference type="InterPro" id="IPR050438">
    <property type="entry name" value="LMW_PTPase"/>
</dbReference>
<evidence type="ECO:0000256" key="6">
    <source>
        <dbReference type="PIRSR" id="PIRSR617867-1"/>
    </source>
</evidence>
<comment type="similarity">
    <text evidence="1">Belongs to the low molecular weight phosphotyrosine protein phosphatase family.</text>
</comment>
<evidence type="ECO:0000256" key="3">
    <source>
        <dbReference type="ARBA" id="ARBA00022801"/>
    </source>
</evidence>
<dbReference type="EMBL" id="JAPFIT010000010">
    <property type="protein sequence ID" value="MDC5738924.1"/>
    <property type="molecule type" value="Genomic_DNA"/>
</dbReference>
<protein>
    <recommendedName>
        <fullName evidence="2">protein-tyrosine-phosphatase</fullName>
        <ecNumber evidence="2">3.1.3.48</ecNumber>
    </recommendedName>
</protein>
<evidence type="ECO:0000313" key="8">
    <source>
        <dbReference type="EMBL" id="MDC5738924.1"/>
    </source>
</evidence>
<feature type="active site" evidence="6">
    <location>
        <position position="15"/>
    </location>
</feature>
<dbReference type="InterPro" id="IPR017867">
    <property type="entry name" value="Tyr_phospatase_low_mol_wt"/>
</dbReference>
<dbReference type="SUPFAM" id="SSF52788">
    <property type="entry name" value="Phosphotyrosine protein phosphatases I"/>
    <property type="match status" value="1"/>
</dbReference>
<reference evidence="8" key="3">
    <citation type="submission" date="2022-11" db="EMBL/GenBank/DDBJ databases">
        <title>Role of the vibriolysin VemA secreted by the emergent pathogen Vibrio europaeus in the colonization of Manila clam mucus.</title>
        <authorList>
            <person name="Martinez C."/>
            <person name="Rodriguez S."/>
            <person name="Vences A."/>
            <person name="Barja J.L."/>
            <person name="Toranzo A.E."/>
            <person name="Dubert J."/>
        </authorList>
    </citation>
    <scope>NUCLEOTIDE SEQUENCE</scope>
    <source>
        <strain evidence="8">3454</strain>
    </source>
</reference>
<comment type="catalytic activity">
    <reaction evidence="5">
        <text>O-phospho-L-tyrosyl-[protein] + H2O = L-tyrosyl-[protein] + phosphate</text>
        <dbReference type="Rhea" id="RHEA:10684"/>
        <dbReference type="Rhea" id="RHEA-COMP:10136"/>
        <dbReference type="Rhea" id="RHEA-COMP:20101"/>
        <dbReference type="ChEBI" id="CHEBI:15377"/>
        <dbReference type="ChEBI" id="CHEBI:43474"/>
        <dbReference type="ChEBI" id="CHEBI:46858"/>
        <dbReference type="ChEBI" id="CHEBI:61978"/>
        <dbReference type="EC" id="3.1.3.48"/>
    </reaction>
</comment>
<dbReference type="InterPro" id="IPR036196">
    <property type="entry name" value="Ptyr_pPase_sf"/>
</dbReference>
<evidence type="ECO:0000313" key="12">
    <source>
        <dbReference type="Proteomes" id="UP000501443"/>
    </source>
</evidence>
<evidence type="ECO:0000313" key="9">
    <source>
        <dbReference type="EMBL" id="OAM98231.1"/>
    </source>
</evidence>
<evidence type="ECO:0000313" key="13">
    <source>
        <dbReference type="Proteomes" id="UP001150001"/>
    </source>
</evidence>
<dbReference type="Pfam" id="PF01451">
    <property type="entry name" value="LMWPc"/>
    <property type="match status" value="1"/>
</dbReference>
<dbReference type="PANTHER" id="PTHR11717">
    <property type="entry name" value="LOW MOLECULAR WEIGHT PROTEIN TYROSINE PHOSPHATASE"/>
    <property type="match status" value="1"/>
</dbReference>
<gene>
    <name evidence="9" type="ORF">AZ468_22200</name>
    <name evidence="10" type="ORF">HOO69_21965</name>
    <name evidence="8" type="ORF">OPW20_02535</name>
</gene>
<evidence type="ECO:0000256" key="5">
    <source>
        <dbReference type="ARBA" id="ARBA00051722"/>
    </source>
</evidence>
<dbReference type="EC" id="3.1.3.48" evidence="2"/>
<keyword evidence="13" id="KW-1185">Reference proteome</keyword>
<evidence type="ECO:0000313" key="11">
    <source>
        <dbReference type="Proteomes" id="UP000094761"/>
    </source>
</evidence>
<evidence type="ECO:0000259" key="7">
    <source>
        <dbReference type="SMART" id="SM00226"/>
    </source>
</evidence>
<dbReference type="PANTHER" id="PTHR11717:SF31">
    <property type="entry name" value="LOW MOLECULAR WEIGHT PROTEIN-TYROSINE-PHOSPHATASE ETP-RELATED"/>
    <property type="match status" value="1"/>
</dbReference>
<dbReference type="Gene3D" id="3.40.50.2300">
    <property type="match status" value="1"/>
</dbReference>
<dbReference type="CDD" id="cd16343">
    <property type="entry name" value="LMWPTP"/>
    <property type="match status" value="1"/>
</dbReference>
<dbReference type="OrthoDB" id="9784339at2"/>
<evidence type="ECO:0000313" key="10">
    <source>
        <dbReference type="EMBL" id="QJY39204.1"/>
    </source>
</evidence>
<dbReference type="SMART" id="SM00226">
    <property type="entry name" value="LMWPc"/>
    <property type="match status" value="1"/>
</dbReference>
<evidence type="ECO:0000256" key="2">
    <source>
        <dbReference type="ARBA" id="ARBA00013064"/>
    </source>
</evidence>
<organism evidence="9 11">
    <name type="scientific">Vibrio europaeus</name>
    <dbReference type="NCBI Taxonomy" id="300876"/>
    <lineage>
        <taxon>Bacteria</taxon>
        <taxon>Pseudomonadati</taxon>
        <taxon>Pseudomonadota</taxon>
        <taxon>Gammaproteobacteria</taxon>
        <taxon>Vibrionales</taxon>
        <taxon>Vibrionaceae</taxon>
        <taxon>Vibrio</taxon>
        <taxon>Vibrio oreintalis group</taxon>
    </lineage>
</organism>
<dbReference type="EMBL" id="LUAX01000007">
    <property type="protein sequence ID" value="OAM98231.1"/>
    <property type="molecule type" value="Genomic_DNA"/>
</dbReference>
<accession>A0A178J8L1</accession>
<dbReference type="EMBL" id="CP053543">
    <property type="protein sequence ID" value="QJY39204.1"/>
    <property type="molecule type" value="Genomic_DNA"/>
</dbReference>
<sequence length="147" mass="16256">MVKRILVVCSGNICRSPLAKELFAQALPNIEFDSAGVLVDKTGLKGKPAVGHSQTLAERKGLTLSEHKAKQVTPDLVEWSDLILVMSHDHIDLVSELNLGTRAKTLLIGQWIGVGEVDDPLGKDIEEFEHCYRTLARAIESWRTRLS</sequence>
<dbReference type="AlphaFoldDB" id="A0A178J8L1"/>
<dbReference type="GO" id="GO:0004725">
    <property type="term" value="F:protein tyrosine phosphatase activity"/>
    <property type="evidence" value="ECO:0007669"/>
    <property type="project" value="UniProtKB-EC"/>
</dbReference>
<reference evidence="9 11" key="1">
    <citation type="submission" date="2016-03" db="EMBL/GenBank/DDBJ databases">
        <title>Draft genome sequence of the Vibrio tubiashii subs. europaeus.</title>
        <authorList>
            <person name="Spinard E."/>
            <person name="Dubert J."/>
            <person name="Nelson D.R."/>
            <person name="Barja J.L."/>
        </authorList>
    </citation>
    <scope>NUCLEOTIDE SEQUENCE [LARGE SCALE GENOMIC DNA]</scope>
    <source>
        <strain evidence="11">PP-638</strain>
        <strain evidence="9">PP2-638</strain>
    </source>
</reference>
<keyword evidence="4" id="KW-0904">Protein phosphatase</keyword>
<feature type="domain" description="Phosphotyrosine protein phosphatase I" evidence="7">
    <location>
        <begin position="3"/>
        <end position="145"/>
    </location>
</feature>
<proteinExistence type="inferred from homology"/>
<dbReference type="RefSeq" id="WP_069669376.1">
    <property type="nucleotide sequence ID" value="NZ_CP053543.1"/>
</dbReference>
<feature type="active site" description="Proton donor" evidence="6">
    <location>
        <position position="119"/>
    </location>
</feature>
<reference evidence="10 12" key="2">
    <citation type="submission" date="2020-05" db="EMBL/GenBank/DDBJ databases">
        <title>First description outside Europe of the emergent pathogen for shellfish aquaculture Vibrio europaeus.</title>
        <authorList>
            <person name="Dubert J."/>
            <person name="Rojas R."/>
        </authorList>
    </citation>
    <scope>NUCLEOTIDE SEQUENCE [LARGE SCALE GENOMIC DNA]</scope>
    <source>
        <strain evidence="10 12">NPI-1</strain>
    </source>
</reference>
<dbReference type="Proteomes" id="UP001150001">
    <property type="component" value="Unassembled WGS sequence"/>
</dbReference>
<dbReference type="InterPro" id="IPR023485">
    <property type="entry name" value="Ptyr_pPase"/>
</dbReference>